<dbReference type="Proteomes" id="UP000834611">
    <property type="component" value="Unassembled WGS sequence"/>
</dbReference>
<dbReference type="Pfam" id="PF12571">
    <property type="entry name" value="Phage_tail_fib"/>
    <property type="match status" value="1"/>
</dbReference>
<proteinExistence type="predicted"/>
<reference evidence="2" key="1">
    <citation type="submission" date="2020-05" db="EMBL/GenBank/DDBJ databases">
        <authorList>
            <person name="Delgado-Blas J."/>
        </authorList>
    </citation>
    <scope>NUCLEOTIDE SEQUENCE</scope>
    <source>
        <strain evidence="2">BB1453</strain>
    </source>
</reference>
<comment type="caution">
    <text evidence="2">The sequence shown here is derived from an EMBL/GenBank/DDBJ whole genome shotgun (WGS) entry which is preliminary data.</text>
</comment>
<sequence length="634" mass="70656">MSKPYYSILTNIGENLVAKATALGTKLDLTTMAVGDGNGKLPAPDPAQTKLINEKRRAAVNSLEIDKNNPNIIIVEHIIPETEGGWWVREIGLFDSEGNLIAVGNCPETYKPKMIEGSGRTQIIRMMIVVKSTECIELKSDPSVVLATREYVDGKNEEIKGSVVSELGDSEEKIISQKLVTELFNKNGKDLSDAKTLIPASSISTVRQKMVINVLNADAFSGKGEIVTHRRTKNGWWLVEKIVTGQYSGGASLPSKNCPVWRLGTSFIAPHILTLKQKLAGKSENVYQYDFTPDQFETGSNKQKVMFHQIRGAAGEYIEFTTSTNEKDINILFSATATTDPSMTVEVYLQDALISTEVISTVGVGGKEQFNTYITSINNPRKGCEVKVKIIKNSKEWAYIAGINANFDNHIADDIDEVYISTYTDKAIRTTQSGAMCYVFYEKKAGKFGGESHGGELPNLQKFIIDSKEMALDKGIFPCESLRVVQETTIDWENGHKIDCFTEHKFNSDGTHEFAGTFEPTEGFNASFAYCPMFTVDYAYFKKIRAPEYYDLKNHQEGSNIIIDYPINSYEIQSLDDLYTAGILWSTSLENVDSSRVAIKPYVNDSSTKLYAGLSTGKTIELKKFSIHQFRYYY</sequence>
<evidence type="ECO:0000313" key="3">
    <source>
        <dbReference type="Proteomes" id="UP000834611"/>
    </source>
</evidence>
<feature type="domain" description="Phage tail fibre protein N-terminal" evidence="1">
    <location>
        <begin position="1"/>
        <end position="149"/>
    </location>
</feature>
<dbReference type="EMBL" id="CAHPSF010000015">
    <property type="protein sequence ID" value="CAB5714913.1"/>
    <property type="molecule type" value="Genomic_DNA"/>
</dbReference>
<dbReference type="InterPro" id="IPR051934">
    <property type="entry name" value="Phage_Tail_Fiber_Structural"/>
</dbReference>
<protein>
    <recommendedName>
        <fullName evidence="1">Phage tail fibre protein N-terminal domain-containing protein</fullName>
    </recommendedName>
</protein>
<dbReference type="PANTHER" id="PTHR35191">
    <property type="entry name" value="PROPHAGE SIDE TAIL FIBER PROTEIN HOMOLOG STFQ-RELATED"/>
    <property type="match status" value="1"/>
</dbReference>
<name>A0A9N8D2M1_PRORE</name>
<organism evidence="2 3">
    <name type="scientific">Providencia rettgeri</name>
    <dbReference type="NCBI Taxonomy" id="587"/>
    <lineage>
        <taxon>Bacteria</taxon>
        <taxon>Pseudomonadati</taxon>
        <taxon>Pseudomonadota</taxon>
        <taxon>Gammaproteobacteria</taxon>
        <taxon>Enterobacterales</taxon>
        <taxon>Morganellaceae</taxon>
        <taxon>Providencia</taxon>
    </lineage>
</organism>
<dbReference type="AlphaFoldDB" id="A0A9N8D2M1"/>
<evidence type="ECO:0000313" key="2">
    <source>
        <dbReference type="EMBL" id="CAB5714913.1"/>
    </source>
</evidence>
<dbReference type="PANTHER" id="PTHR35191:SF1">
    <property type="entry name" value="PROPHAGE SIDE TAIL FIBER PROTEIN HOMOLOG STFQ-RELATED"/>
    <property type="match status" value="1"/>
</dbReference>
<accession>A0A9N8D2M1</accession>
<gene>
    <name evidence="2" type="ORF">GHA_04015</name>
</gene>
<dbReference type="InterPro" id="IPR022225">
    <property type="entry name" value="Phage_tail_fibre_N"/>
</dbReference>
<evidence type="ECO:0000259" key="1">
    <source>
        <dbReference type="Pfam" id="PF12571"/>
    </source>
</evidence>